<reference evidence="8 9" key="1">
    <citation type="journal article" date="2018" name="Syst. Appl. Microbiol.">
        <title>Corynebacterium heidelbergense sp. nov., isolated from the preen glands of Egyptian geese (Alopochen aegyptiacus).</title>
        <authorList>
            <person name="Braun M.S."/>
            <person name="Wang E."/>
            <person name="Zimmermann S."/>
            <person name="Wink M."/>
        </authorList>
    </citation>
    <scope>NUCLEOTIDE SEQUENCE [LARGE SCALE GENOMIC DNA]</scope>
    <source>
        <strain evidence="8 9">647</strain>
    </source>
</reference>
<comment type="caution">
    <text evidence="8">The sequence shown here is derived from an EMBL/GenBank/DDBJ whole genome shotgun (WGS) entry which is preliminary data.</text>
</comment>
<dbReference type="AlphaFoldDB" id="A0A364V8G1"/>
<keyword evidence="3 7" id="KW-0812">Transmembrane</keyword>
<protein>
    <submittedName>
        <fullName evidence="8">Inner membrane protein YhjD</fullName>
    </submittedName>
</protein>
<sequence>MAATTTEPDRDKLDSRGVERTRKDDEGPLEKFRDKWPWFDHVMRMQERYSKGGGNQFAAGITYFSVLSLFPLLMLSFAILALVLANNQDLLNRVLERAAQTGEGQMGDILKTIIKQAVDQAGSVFSIGLLLALWSGLTWMSHLRMGASSMWRVPGVAQNFLRGKIKDLIGLIVLIIALIVAFAVTIAGNSGLTSRLLELVGLDAIPGARFLTFLAALVIGLIANYLVFLWLIVYLPRTRVPRKSAARAAVIGAIAFEIFKQFGSLFFSKALSNPAGAAFGPIIGVMVLMYFVWRIVLYCSAWAATTPEALSEVLPEVPPAAVIRVRQEVRTGSTDTAKAGLMGVGAAIGVLAGGLVTGMFRRDK</sequence>
<evidence type="ECO:0000256" key="6">
    <source>
        <dbReference type="SAM" id="MobiDB-lite"/>
    </source>
</evidence>
<dbReference type="PANTHER" id="PTHR30213">
    <property type="entry name" value="INNER MEMBRANE PROTEIN YHJD"/>
    <property type="match status" value="1"/>
</dbReference>
<evidence type="ECO:0000256" key="3">
    <source>
        <dbReference type="ARBA" id="ARBA00022692"/>
    </source>
</evidence>
<accession>A0A364V8G1</accession>
<feature type="region of interest" description="Disordered" evidence="6">
    <location>
        <begin position="1"/>
        <end position="28"/>
    </location>
</feature>
<feature type="transmembrane region" description="Helical" evidence="7">
    <location>
        <begin position="245"/>
        <end position="263"/>
    </location>
</feature>
<organism evidence="8 9">
    <name type="scientific">Corynebacterium heidelbergense</name>
    <dbReference type="NCBI Taxonomy" id="2055947"/>
    <lineage>
        <taxon>Bacteria</taxon>
        <taxon>Bacillati</taxon>
        <taxon>Actinomycetota</taxon>
        <taxon>Actinomycetes</taxon>
        <taxon>Mycobacteriales</taxon>
        <taxon>Corynebacteriaceae</taxon>
        <taxon>Corynebacterium</taxon>
    </lineage>
</organism>
<feature type="transmembrane region" description="Helical" evidence="7">
    <location>
        <begin position="57"/>
        <end position="85"/>
    </location>
</feature>
<comment type="subcellular location">
    <subcellularLocation>
        <location evidence="1">Cell membrane</location>
        <topology evidence="1">Multi-pass membrane protein</topology>
    </subcellularLocation>
</comment>
<dbReference type="PANTHER" id="PTHR30213:SF1">
    <property type="entry name" value="INNER MEMBRANE PROTEIN YHJD"/>
    <property type="match status" value="1"/>
</dbReference>
<evidence type="ECO:0000256" key="1">
    <source>
        <dbReference type="ARBA" id="ARBA00004651"/>
    </source>
</evidence>
<gene>
    <name evidence="8" type="ORF">DLJ54_01220</name>
</gene>
<feature type="compositionally biased region" description="Basic and acidic residues" evidence="6">
    <location>
        <begin position="7"/>
        <end position="28"/>
    </location>
</feature>
<evidence type="ECO:0000313" key="8">
    <source>
        <dbReference type="EMBL" id="RAV32904.1"/>
    </source>
</evidence>
<keyword evidence="5 7" id="KW-0472">Membrane</keyword>
<evidence type="ECO:0000313" key="9">
    <source>
        <dbReference type="Proteomes" id="UP000251577"/>
    </source>
</evidence>
<dbReference type="RefSeq" id="WP_113630054.1">
    <property type="nucleotide sequence ID" value="NZ_QHCV01000007.1"/>
</dbReference>
<keyword evidence="4 7" id="KW-1133">Transmembrane helix</keyword>
<dbReference type="Pfam" id="PF03631">
    <property type="entry name" value="Virul_fac_BrkB"/>
    <property type="match status" value="1"/>
</dbReference>
<proteinExistence type="predicted"/>
<keyword evidence="9" id="KW-1185">Reference proteome</keyword>
<evidence type="ECO:0000256" key="4">
    <source>
        <dbReference type="ARBA" id="ARBA00022989"/>
    </source>
</evidence>
<evidence type="ECO:0000256" key="5">
    <source>
        <dbReference type="ARBA" id="ARBA00023136"/>
    </source>
</evidence>
<keyword evidence="2" id="KW-1003">Cell membrane</keyword>
<feature type="transmembrane region" description="Helical" evidence="7">
    <location>
        <begin position="208"/>
        <end position="233"/>
    </location>
</feature>
<dbReference type="EMBL" id="QHCV01000007">
    <property type="protein sequence ID" value="RAV32904.1"/>
    <property type="molecule type" value="Genomic_DNA"/>
</dbReference>
<feature type="transmembrane region" description="Helical" evidence="7">
    <location>
        <begin position="168"/>
        <end position="188"/>
    </location>
</feature>
<name>A0A364V8G1_9CORY</name>
<dbReference type="Proteomes" id="UP000251577">
    <property type="component" value="Unassembled WGS sequence"/>
</dbReference>
<feature type="transmembrane region" description="Helical" evidence="7">
    <location>
        <begin position="275"/>
        <end position="293"/>
    </location>
</feature>
<feature type="transmembrane region" description="Helical" evidence="7">
    <location>
        <begin position="121"/>
        <end position="140"/>
    </location>
</feature>
<dbReference type="InterPro" id="IPR017039">
    <property type="entry name" value="Virul_fac_BrkB"/>
</dbReference>
<dbReference type="GO" id="GO:0005886">
    <property type="term" value="C:plasma membrane"/>
    <property type="evidence" value="ECO:0007669"/>
    <property type="project" value="UniProtKB-SubCell"/>
</dbReference>
<feature type="transmembrane region" description="Helical" evidence="7">
    <location>
        <begin position="339"/>
        <end position="360"/>
    </location>
</feature>
<evidence type="ECO:0000256" key="7">
    <source>
        <dbReference type="SAM" id="Phobius"/>
    </source>
</evidence>
<evidence type="ECO:0000256" key="2">
    <source>
        <dbReference type="ARBA" id="ARBA00022475"/>
    </source>
</evidence>